<dbReference type="AlphaFoldDB" id="A0A9N9E266"/>
<dbReference type="Proteomes" id="UP000789375">
    <property type="component" value="Unassembled WGS sequence"/>
</dbReference>
<evidence type="ECO:0000313" key="1">
    <source>
        <dbReference type="EMBL" id="CAG8656930.1"/>
    </source>
</evidence>
<dbReference type="GO" id="GO:0006302">
    <property type="term" value="P:double-strand break repair"/>
    <property type="evidence" value="ECO:0007669"/>
    <property type="project" value="UniProtKB-ARBA"/>
</dbReference>
<evidence type="ECO:0000313" key="2">
    <source>
        <dbReference type="Proteomes" id="UP000789375"/>
    </source>
</evidence>
<dbReference type="Gene3D" id="3.40.1350.10">
    <property type="match status" value="1"/>
</dbReference>
<organism evidence="1 2">
    <name type="scientific">Funneliformis mosseae</name>
    <name type="common">Endomycorrhizal fungus</name>
    <name type="synonym">Glomus mosseae</name>
    <dbReference type="NCBI Taxonomy" id="27381"/>
    <lineage>
        <taxon>Eukaryota</taxon>
        <taxon>Fungi</taxon>
        <taxon>Fungi incertae sedis</taxon>
        <taxon>Mucoromycota</taxon>
        <taxon>Glomeromycotina</taxon>
        <taxon>Glomeromycetes</taxon>
        <taxon>Glomerales</taxon>
        <taxon>Glomeraceae</taxon>
        <taxon>Funneliformis</taxon>
    </lineage>
</organism>
<accession>A0A9N9E266</accession>
<dbReference type="GO" id="GO:0003676">
    <property type="term" value="F:nucleic acid binding"/>
    <property type="evidence" value="ECO:0007669"/>
    <property type="project" value="InterPro"/>
</dbReference>
<proteinExistence type="predicted"/>
<protein>
    <submittedName>
        <fullName evidence="1">16470_t:CDS:1</fullName>
    </submittedName>
</protein>
<keyword evidence="2" id="KW-1185">Reference proteome</keyword>
<dbReference type="InterPro" id="IPR011856">
    <property type="entry name" value="tRNA_endonuc-like_dom_sf"/>
</dbReference>
<comment type="caution">
    <text evidence="1">The sequence shown here is derived from an EMBL/GenBank/DDBJ whole genome shotgun (WGS) entry which is preliminary data.</text>
</comment>
<reference evidence="1" key="1">
    <citation type="submission" date="2021-06" db="EMBL/GenBank/DDBJ databases">
        <authorList>
            <person name="Kallberg Y."/>
            <person name="Tangrot J."/>
            <person name="Rosling A."/>
        </authorList>
    </citation>
    <scope>NUCLEOTIDE SEQUENCE</scope>
    <source>
        <strain evidence="1">87-6 pot B 2015</strain>
    </source>
</reference>
<dbReference type="EMBL" id="CAJVPP010004893">
    <property type="protein sequence ID" value="CAG8656930.1"/>
    <property type="molecule type" value="Genomic_DNA"/>
</dbReference>
<dbReference type="SUPFAM" id="SSF52980">
    <property type="entry name" value="Restriction endonuclease-like"/>
    <property type="match status" value="1"/>
</dbReference>
<dbReference type="InterPro" id="IPR011335">
    <property type="entry name" value="Restrct_endonuc-II-like"/>
</dbReference>
<sequence length="169" mass="18551">MSSSVAIGSEFVQKNVDILKAKNVQVQNVWEMKAFRGNGFSERFFTVSEIQNSGRGNKGINMRGRIHGEIFAGKCKAWKNNKIGSSVILDMIGALADEPWLTIGVVVGFSKNSFTSGAVKAAEKSGIIITDSDHLYDDLSVVAVEMQMNNIMKRKTPDVKKIDPEDVKP</sequence>
<gene>
    <name evidence="1" type="ORF">FMOSSE_LOCUS11751</name>
</gene>
<name>A0A9N9E266_FUNMO</name>